<evidence type="ECO:0000259" key="1">
    <source>
        <dbReference type="Pfam" id="PF16289"/>
    </source>
</evidence>
<dbReference type="InterPro" id="IPR032557">
    <property type="entry name" value="DUF4935"/>
</dbReference>
<sequence>MTMRICIDTNLFLGLYWSDEDVREVFGDIEMLKRSLLVPDMISDEFLRNRDRILDSQSRQMRRTEIDDLHPPFLVRQQQGFSTLRERSDDYNTALQSLVAGIREMIADPQKDPLYVSFSGLIDDPAVTVIRRTEEHVERAHRRKLLGNPPKSERKDTIGDEVIWEMILGQADGDLLLITRDATYRNHITFLTAEYAEKTGHRLTIDGNISTALRAIGKEPSEPLLRFESRQTEAGE</sequence>
<dbReference type="Pfam" id="PF16289">
    <property type="entry name" value="PIN_12"/>
    <property type="match status" value="1"/>
</dbReference>
<gene>
    <name evidence="2" type="ORF">FGU65_05090</name>
</gene>
<organism evidence="2 3">
    <name type="scientific">Methanoculleus frigidifontis</name>
    <dbReference type="NCBI Taxonomy" id="2584085"/>
    <lineage>
        <taxon>Archaea</taxon>
        <taxon>Methanobacteriati</taxon>
        <taxon>Methanobacteriota</taxon>
        <taxon>Stenosarchaea group</taxon>
        <taxon>Methanomicrobia</taxon>
        <taxon>Methanomicrobiales</taxon>
        <taxon>Methanomicrobiaceae</taxon>
        <taxon>Methanoculleus</taxon>
    </lineage>
</organism>
<dbReference type="EMBL" id="VCYH01000003">
    <property type="protein sequence ID" value="MDN7024271.1"/>
    <property type="molecule type" value="Genomic_DNA"/>
</dbReference>
<name>A0ABT8M8M4_9EURY</name>
<comment type="caution">
    <text evidence="2">The sequence shown here is derived from an EMBL/GenBank/DDBJ whole genome shotgun (WGS) entry which is preliminary data.</text>
</comment>
<reference evidence="2" key="1">
    <citation type="submission" date="2019-05" db="EMBL/GenBank/DDBJ databases">
        <title>Methanoculleus sp. FWC-SCC1, a methanogenic archaeon isolated from deep marine cold seep.</title>
        <authorList>
            <person name="Chen Y.-W."/>
            <person name="Chen S.-C."/>
            <person name="Teng N.-H."/>
            <person name="Lai M.-C."/>
        </authorList>
    </citation>
    <scope>NUCLEOTIDE SEQUENCE</scope>
    <source>
        <strain evidence="2">FWC-SCC1</strain>
    </source>
</reference>
<evidence type="ECO:0000313" key="3">
    <source>
        <dbReference type="Proteomes" id="UP001168338"/>
    </source>
</evidence>
<proteinExistence type="predicted"/>
<evidence type="ECO:0000313" key="2">
    <source>
        <dbReference type="EMBL" id="MDN7024271.1"/>
    </source>
</evidence>
<accession>A0ABT8M8M4</accession>
<dbReference type="RefSeq" id="WP_301663368.1">
    <property type="nucleotide sequence ID" value="NZ_VCYH01000003.1"/>
</dbReference>
<feature type="domain" description="DUF4935" evidence="1">
    <location>
        <begin position="5"/>
        <end position="182"/>
    </location>
</feature>
<protein>
    <recommendedName>
        <fullName evidence="1">DUF4935 domain-containing protein</fullName>
    </recommendedName>
</protein>
<keyword evidence="3" id="KW-1185">Reference proteome</keyword>
<dbReference type="Proteomes" id="UP001168338">
    <property type="component" value="Unassembled WGS sequence"/>
</dbReference>